<dbReference type="Gene3D" id="3.30.2160.10">
    <property type="entry name" value="Hect, E3 ligase catalytic domain"/>
    <property type="match status" value="1"/>
</dbReference>
<evidence type="ECO:0000256" key="2">
    <source>
        <dbReference type="ARBA" id="ARBA00004906"/>
    </source>
</evidence>
<dbReference type="GeneID" id="20088720"/>
<dbReference type="GO" id="GO:0061630">
    <property type="term" value="F:ubiquitin protein ligase activity"/>
    <property type="evidence" value="ECO:0007669"/>
    <property type="project" value="UniProtKB-EC"/>
</dbReference>
<dbReference type="Gene3D" id="3.90.1750.10">
    <property type="entry name" value="Hect, E3 ligase catalytic domains"/>
    <property type="match status" value="1"/>
</dbReference>
<feature type="transmembrane region" description="Helical" evidence="11">
    <location>
        <begin position="20"/>
        <end position="37"/>
    </location>
</feature>
<evidence type="ECO:0000259" key="13">
    <source>
        <dbReference type="PROSITE" id="PS50237"/>
    </source>
</evidence>
<comment type="pathway">
    <text evidence="2">Protein modification; protein ubiquitination.</text>
</comment>
<evidence type="ECO:0000256" key="7">
    <source>
        <dbReference type="ARBA" id="ARBA00022786"/>
    </source>
</evidence>
<keyword evidence="11" id="KW-1133">Transmembrane helix</keyword>
<evidence type="ECO:0000256" key="4">
    <source>
        <dbReference type="ARBA" id="ARBA00022679"/>
    </source>
</evidence>
<dbReference type="FunFam" id="3.30.2410.10:FF:000009">
    <property type="entry name" value="Probable E3 ubiquitin-protein ligase HECTD2"/>
    <property type="match status" value="1"/>
</dbReference>
<dbReference type="EC" id="2.3.2.26" evidence="3"/>
<feature type="active site" description="Glycyl thioester intermediate" evidence="9">
    <location>
        <position position="548"/>
    </location>
</feature>
<dbReference type="PANTHER" id="PTHR11254">
    <property type="entry name" value="HECT DOMAIN UBIQUITIN-PROTEIN LIGASE"/>
    <property type="match status" value="1"/>
</dbReference>
<sequence length="581" mass="65454">MSSASQQQGGLDSALGRYQLYTLGSTIVIVICAIIFCRSKHKEPTVPLLPNEHVGHLAGLQRDALEDPSLEAKKWRCNICGFRNATDQLECALCRSSQALYLLVTPEFATADGTVVALDNLNSTQRSARERHDWMREYNSTTGVLWKANHTDPSTLNHYIVSCTKDENTLKWLAFDATFAGVHIGSGESTQSWWYGQLEYVRSLSFSLKFAWLVNQLTTLDSTHTKMKVYRNKIFEESIQLLVILKVDQLCSKTKITLLGESAIDAGGVTREWYTLLTDEIFSADQGLFFVSNVEDQSFFIQPNSATLNGPNHLNHFLAVGRLLGRAIIDGQVLPFHFCVPLFKMLLGYPVSMDDIRYLDPTVYSSLVYVRDCDDVDDLALTFSVTVDEAGSEVELVVGGRDIAVTNANKAEYVDRMVQYLLFDRVAPQLQHLVQGLYDVLPQELLMPFDYKELELMLCGFSEIDVADWKRSTIVSKSLEDVVGWFWDVIEFDMTASERAKLLQFTTGSSRVPLQGFKALTSNDGRLCPFNLYGIPYTRGSFPRVHSCFNRIDLPIYPTRELLREGLFVLVTMDTAEFTIA</sequence>
<dbReference type="PANTHER" id="PTHR11254:SF440">
    <property type="entry name" value="E3 UBIQUITIN-PROTEIN LIGASE NEDD-4"/>
    <property type="match status" value="1"/>
</dbReference>
<dbReference type="SMART" id="SM00119">
    <property type="entry name" value="HECTc"/>
    <property type="match status" value="1"/>
</dbReference>
<evidence type="ECO:0000256" key="1">
    <source>
        <dbReference type="ARBA" id="ARBA00000885"/>
    </source>
</evidence>
<dbReference type="FunFam" id="3.30.2160.10:FF:000002">
    <property type="entry name" value="Putative Ubiquitin-protein ligase E3C"/>
    <property type="match status" value="1"/>
</dbReference>
<proteinExistence type="predicted"/>
<keyword evidence="6 10" id="KW-0863">Zinc-finger</keyword>
<gene>
    <name evidence="14" type="ORF">H310_11670</name>
</gene>
<dbReference type="RefSeq" id="XP_008876638.1">
    <property type="nucleotide sequence ID" value="XM_008878416.1"/>
</dbReference>
<dbReference type="AlphaFoldDB" id="A0A024TKX4"/>
<protein>
    <recommendedName>
        <fullName evidence="3">HECT-type E3 ubiquitin transferase</fullName>
        <ecNumber evidence="3">2.3.2.26</ecNumber>
    </recommendedName>
</protein>
<keyword evidence="7 9" id="KW-0833">Ubl conjugation pathway</keyword>
<evidence type="ECO:0000256" key="11">
    <source>
        <dbReference type="SAM" id="Phobius"/>
    </source>
</evidence>
<evidence type="ECO:0000256" key="10">
    <source>
        <dbReference type="PROSITE-ProRule" id="PRU00322"/>
    </source>
</evidence>
<dbReference type="GO" id="GO:0016567">
    <property type="term" value="P:protein ubiquitination"/>
    <property type="evidence" value="ECO:0007669"/>
    <property type="project" value="TreeGrafter"/>
</dbReference>
<dbReference type="InterPro" id="IPR000569">
    <property type="entry name" value="HECT_dom"/>
</dbReference>
<dbReference type="VEuPathDB" id="FungiDB:H310_11670"/>
<dbReference type="InterPro" id="IPR001876">
    <property type="entry name" value="Znf_RanBP2"/>
</dbReference>
<dbReference type="SUPFAM" id="SSF56204">
    <property type="entry name" value="Hect, E3 ligase catalytic domain"/>
    <property type="match status" value="1"/>
</dbReference>
<evidence type="ECO:0000256" key="8">
    <source>
        <dbReference type="ARBA" id="ARBA00022833"/>
    </source>
</evidence>
<evidence type="ECO:0000256" key="6">
    <source>
        <dbReference type="ARBA" id="ARBA00022771"/>
    </source>
</evidence>
<evidence type="ECO:0000256" key="5">
    <source>
        <dbReference type="ARBA" id="ARBA00022723"/>
    </source>
</evidence>
<dbReference type="GO" id="GO:0006511">
    <property type="term" value="P:ubiquitin-dependent protein catabolic process"/>
    <property type="evidence" value="ECO:0007669"/>
    <property type="project" value="TreeGrafter"/>
</dbReference>
<dbReference type="GO" id="GO:0008270">
    <property type="term" value="F:zinc ion binding"/>
    <property type="evidence" value="ECO:0007669"/>
    <property type="project" value="UniProtKB-KW"/>
</dbReference>
<dbReference type="Pfam" id="PF00632">
    <property type="entry name" value="HECT"/>
    <property type="match status" value="1"/>
</dbReference>
<evidence type="ECO:0000256" key="9">
    <source>
        <dbReference type="PROSITE-ProRule" id="PRU00104"/>
    </source>
</evidence>
<keyword evidence="4" id="KW-0808">Transferase</keyword>
<keyword evidence="5" id="KW-0479">Metal-binding</keyword>
<keyword evidence="11" id="KW-0812">Transmembrane</keyword>
<evidence type="ECO:0000256" key="3">
    <source>
        <dbReference type="ARBA" id="ARBA00012485"/>
    </source>
</evidence>
<keyword evidence="8" id="KW-0862">Zinc</keyword>
<dbReference type="Gene3D" id="3.30.2410.10">
    <property type="entry name" value="Hect, E3 ligase catalytic domain"/>
    <property type="match status" value="1"/>
</dbReference>
<dbReference type="InterPro" id="IPR050409">
    <property type="entry name" value="E3_ubiq-protein_ligase"/>
</dbReference>
<name>A0A024TKX4_9STRA</name>
<dbReference type="PROSITE" id="PS50199">
    <property type="entry name" value="ZF_RANBP2_2"/>
    <property type="match status" value="1"/>
</dbReference>
<dbReference type="OrthoDB" id="73984at2759"/>
<dbReference type="GO" id="GO:0005737">
    <property type="term" value="C:cytoplasm"/>
    <property type="evidence" value="ECO:0007669"/>
    <property type="project" value="TreeGrafter"/>
</dbReference>
<evidence type="ECO:0000313" key="14">
    <source>
        <dbReference type="EMBL" id="ETV94693.1"/>
    </source>
</evidence>
<dbReference type="EMBL" id="KI913984">
    <property type="protein sequence ID" value="ETV94693.1"/>
    <property type="molecule type" value="Genomic_DNA"/>
</dbReference>
<dbReference type="InterPro" id="IPR035983">
    <property type="entry name" value="Hect_E3_ubiquitin_ligase"/>
</dbReference>
<evidence type="ECO:0000259" key="12">
    <source>
        <dbReference type="PROSITE" id="PS50199"/>
    </source>
</evidence>
<feature type="domain" description="HECT" evidence="13">
    <location>
        <begin position="246"/>
        <end position="581"/>
    </location>
</feature>
<dbReference type="PROSITE" id="PS50237">
    <property type="entry name" value="HECT"/>
    <property type="match status" value="1"/>
</dbReference>
<accession>A0A024TKX4</accession>
<reference evidence="14" key="1">
    <citation type="submission" date="2013-12" db="EMBL/GenBank/DDBJ databases">
        <title>The Genome Sequence of Aphanomyces invadans NJM9701.</title>
        <authorList>
            <consortium name="The Broad Institute Genomics Platform"/>
            <person name="Russ C."/>
            <person name="Tyler B."/>
            <person name="van West P."/>
            <person name="Dieguez-Uribeondo J."/>
            <person name="Young S.K."/>
            <person name="Zeng Q."/>
            <person name="Gargeya S."/>
            <person name="Fitzgerald M."/>
            <person name="Abouelleil A."/>
            <person name="Alvarado L."/>
            <person name="Chapman S.B."/>
            <person name="Gainer-Dewar J."/>
            <person name="Goldberg J."/>
            <person name="Griggs A."/>
            <person name="Gujja S."/>
            <person name="Hansen M."/>
            <person name="Howarth C."/>
            <person name="Imamovic A."/>
            <person name="Ireland A."/>
            <person name="Larimer J."/>
            <person name="McCowan C."/>
            <person name="Murphy C."/>
            <person name="Pearson M."/>
            <person name="Poon T.W."/>
            <person name="Priest M."/>
            <person name="Roberts A."/>
            <person name="Saif S."/>
            <person name="Shea T."/>
            <person name="Sykes S."/>
            <person name="Wortman J."/>
            <person name="Nusbaum C."/>
            <person name="Birren B."/>
        </authorList>
    </citation>
    <scope>NUCLEOTIDE SEQUENCE [LARGE SCALE GENOMIC DNA]</scope>
    <source>
        <strain evidence="14">NJM9701</strain>
    </source>
</reference>
<comment type="catalytic activity">
    <reaction evidence="1">
        <text>S-ubiquitinyl-[E2 ubiquitin-conjugating enzyme]-L-cysteine + [acceptor protein]-L-lysine = [E2 ubiquitin-conjugating enzyme]-L-cysteine + N(6)-ubiquitinyl-[acceptor protein]-L-lysine.</text>
        <dbReference type="EC" id="2.3.2.26"/>
    </reaction>
</comment>
<dbReference type="STRING" id="157072.A0A024TKX4"/>
<dbReference type="CDD" id="cd00078">
    <property type="entry name" value="HECTc"/>
    <property type="match status" value="1"/>
</dbReference>
<dbReference type="PROSITE" id="PS01358">
    <property type="entry name" value="ZF_RANBP2_1"/>
    <property type="match status" value="1"/>
</dbReference>
<dbReference type="eggNOG" id="KOG0940">
    <property type="taxonomic scope" value="Eukaryota"/>
</dbReference>
<organism evidence="14">
    <name type="scientific">Aphanomyces invadans</name>
    <dbReference type="NCBI Taxonomy" id="157072"/>
    <lineage>
        <taxon>Eukaryota</taxon>
        <taxon>Sar</taxon>
        <taxon>Stramenopiles</taxon>
        <taxon>Oomycota</taxon>
        <taxon>Saprolegniomycetes</taxon>
        <taxon>Saprolegniales</taxon>
        <taxon>Verrucalvaceae</taxon>
        <taxon>Aphanomyces</taxon>
    </lineage>
</organism>
<keyword evidence="11" id="KW-0472">Membrane</keyword>
<feature type="domain" description="RanBP2-type" evidence="12">
    <location>
        <begin position="71"/>
        <end position="100"/>
    </location>
</feature>